<dbReference type="RefSeq" id="WP_165301809.1">
    <property type="nucleotide sequence ID" value="NZ_JAAKZZ010000403.1"/>
</dbReference>
<dbReference type="InterPro" id="IPR006311">
    <property type="entry name" value="TAT_signal"/>
</dbReference>
<dbReference type="EMBL" id="JAAKZZ010000403">
    <property type="protein sequence ID" value="NGO72122.1"/>
    <property type="molecule type" value="Genomic_DNA"/>
</dbReference>
<comment type="similarity">
    <text evidence="1">Belongs to the bacterial solute-binding protein 1 family.</text>
</comment>
<proteinExistence type="inferred from homology"/>
<dbReference type="SUPFAM" id="SSF53850">
    <property type="entry name" value="Periplasmic binding protein-like II"/>
    <property type="match status" value="1"/>
</dbReference>
<dbReference type="PANTHER" id="PTHR30061:SF50">
    <property type="entry name" value="MALTOSE_MALTODEXTRIN-BINDING PERIPLASMIC PROTEIN"/>
    <property type="match status" value="1"/>
</dbReference>
<keyword evidence="3 4" id="KW-0732">Signal</keyword>
<evidence type="ECO:0000256" key="2">
    <source>
        <dbReference type="ARBA" id="ARBA00022448"/>
    </source>
</evidence>
<protein>
    <submittedName>
        <fullName evidence="5">Extracellular solute-binding protein</fullName>
    </submittedName>
</protein>
<evidence type="ECO:0000256" key="4">
    <source>
        <dbReference type="SAM" id="SignalP"/>
    </source>
</evidence>
<keyword evidence="6" id="KW-1185">Reference proteome</keyword>
<name>A0A6G4X4R6_9ACTN</name>
<organism evidence="5 6">
    <name type="scientific">Streptomyces boncukensis</name>
    <dbReference type="NCBI Taxonomy" id="2711219"/>
    <lineage>
        <taxon>Bacteria</taxon>
        <taxon>Bacillati</taxon>
        <taxon>Actinomycetota</taxon>
        <taxon>Actinomycetes</taxon>
        <taxon>Kitasatosporales</taxon>
        <taxon>Streptomycetaceae</taxon>
        <taxon>Streptomyces</taxon>
    </lineage>
</organism>
<gene>
    <name evidence="5" type="ORF">G5C65_27995</name>
</gene>
<accession>A0A6G4X4R6</accession>
<dbReference type="InterPro" id="IPR006059">
    <property type="entry name" value="SBP"/>
</dbReference>
<dbReference type="GO" id="GO:0055052">
    <property type="term" value="C:ATP-binding cassette (ABC) transporter complex, substrate-binding subunit-containing"/>
    <property type="evidence" value="ECO:0007669"/>
    <property type="project" value="TreeGrafter"/>
</dbReference>
<evidence type="ECO:0000256" key="1">
    <source>
        <dbReference type="ARBA" id="ARBA00008520"/>
    </source>
</evidence>
<dbReference type="PANTHER" id="PTHR30061">
    <property type="entry name" value="MALTOSE-BINDING PERIPLASMIC PROTEIN"/>
    <property type="match status" value="1"/>
</dbReference>
<dbReference type="Gene3D" id="3.40.190.10">
    <property type="entry name" value="Periplasmic binding protein-like II"/>
    <property type="match status" value="2"/>
</dbReference>
<keyword evidence="2" id="KW-0813">Transport</keyword>
<feature type="chain" id="PRO_5026305469" evidence="4">
    <location>
        <begin position="29"/>
        <end position="413"/>
    </location>
</feature>
<dbReference type="GO" id="GO:0042956">
    <property type="term" value="P:maltodextrin transmembrane transport"/>
    <property type="evidence" value="ECO:0007669"/>
    <property type="project" value="TreeGrafter"/>
</dbReference>
<dbReference type="PROSITE" id="PS51318">
    <property type="entry name" value="TAT"/>
    <property type="match status" value="1"/>
</dbReference>
<evidence type="ECO:0000313" key="5">
    <source>
        <dbReference type="EMBL" id="NGO72122.1"/>
    </source>
</evidence>
<comment type="caution">
    <text evidence="5">The sequence shown here is derived from an EMBL/GenBank/DDBJ whole genome shotgun (WGS) entry which is preliminary data.</text>
</comment>
<dbReference type="GO" id="GO:1901982">
    <property type="term" value="F:maltose binding"/>
    <property type="evidence" value="ECO:0007669"/>
    <property type="project" value="TreeGrafter"/>
</dbReference>
<feature type="signal peptide" evidence="4">
    <location>
        <begin position="1"/>
        <end position="28"/>
    </location>
</feature>
<reference evidence="5 6" key="1">
    <citation type="submission" date="2020-02" db="EMBL/GenBank/DDBJ databases">
        <title>Whole-genome analyses of novel actinobacteria.</title>
        <authorList>
            <person name="Sahin N."/>
            <person name="Tatar D."/>
        </authorList>
    </citation>
    <scope>NUCLEOTIDE SEQUENCE [LARGE SCALE GENOMIC DNA]</scope>
    <source>
        <strain evidence="5 6">SB3404</strain>
    </source>
</reference>
<dbReference type="Pfam" id="PF13416">
    <property type="entry name" value="SBP_bac_8"/>
    <property type="match status" value="1"/>
</dbReference>
<sequence length="413" mass="44061">MTPRRRGLRIALALVTAAALGACGGARANSEADDHTYVFWDPYPQFDAKSDWVRLVKGCGKSAGVDVKRTGFDGTELTTKALLAAQQGTSPDVMVMDNPVVSTFVEAETLKTTRSLGLDISPYERNIIAAGQVDGRTYGIPIGANTLALYYNKKVLRGAGVAPRDITDWASLTRALQKVKASGKKGITFSALGTEEGTFQFLPWFWGNGAKLRALDSPRAEAALKLWKGWLDAGYAPNSVLNNNQTSTWQEFATGDYAFGLNGTWQLANAEESGIDYGVIPVPGARGGAAAAATGGEFVTAPIQSDGSRYATTKKIMSCLVSERNLLATDTALSYVAPVRAVQERQVRENPALAPWVEAVRTARGRTSGGLGTDYPLISEQLWTAFQNALSGAQSPQDALGTAQRVAREDTAD</sequence>
<evidence type="ECO:0000256" key="3">
    <source>
        <dbReference type="ARBA" id="ARBA00022729"/>
    </source>
</evidence>
<evidence type="ECO:0000313" key="6">
    <source>
        <dbReference type="Proteomes" id="UP000477722"/>
    </source>
</evidence>
<dbReference type="Proteomes" id="UP000477722">
    <property type="component" value="Unassembled WGS sequence"/>
</dbReference>
<dbReference type="AlphaFoldDB" id="A0A6G4X4R6"/>
<dbReference type="GO" id="GO:0015768">
    <property type="term" value="P:maltose transport"/>
    <property type="evidence" value="ECO:0007669"/>
    <property type="project" value="TreeGrafter"/>
</dbReference>
<dbReference type="PROSITE" id="PS51257">
    <property type="entry name" value="PROKAR_LIPOPROTEIN"/>
    <property type="match status" value="1"/>
</dbReference>